<accession>A0A7I8DNL9</accession>
<reference evidence="2 3" key="1">
    <citation type="submission" date="2020-08" db="EMBL/GenBank/DDBJ databases">
        <title>Draft genome sequencing of an Anaerocolumna strain isolated from anoxic soil subjected to BSD treatment.</title>
        <authorList>
            <person name="Uek A."/>
            <person name="Tonouchi A."/>
        </authorList>
    </citation>
    <scope>NUCLEOTIDE SEQUENCE [LARGE SCALE GENOMIC DNA]</scope>
    <source>
        <strain evidence="2 3">CTTW</strain>
    </source>
</reference>
<organism evidence="2 3">
    <name type="scientific">Anaerocolumna chitinilytica</name>
    <dbReference type="NCBI Taxonomy" id="1727145"/>
    <lineage>
        <taxon>Bacteria</taxon>
        <taxon>Bacillati</taxon>
        <taxon>Bacillota</taxon>
        <taxon>Clostridia</taxon>
        <taxon>Lachnospirales</taxon>
        <taxon>Lachnospiraceae</taxon>
        <taxon>Anaerocolumna</taxon>
    </lineage>
</organism>
<protein>
    <submittedName>
        <fullName evidence="2">Uncharacterized protein</fullName>
    </submittedName>
</protein>
<keyword evidence="3" id="KW-1185">Reference proteome</keyword>
<dbReference type="KEGG" id="acht:bsdcttw_30440"/>
<gene>
    <name evidence="2" type="ORF">bsdcttw_30440</name>
</gene>
<evidence type="ECO:0000256" key="1">
    <source>
        <dbReference type="SAM" id="Coils"/>
    </source>
</evidence>
<proteinExistence type="predicted"/>
<dbReference type="Proteomes" id="UP000515703">
    <property type="component" value="Chromosome"/>
</dbReference>
<dbReference type="EMBL" id="AP023368">
    <property type="protein sequence ID" value="BCK00004.1"/>
    <property type="molecule type" value="Genomic_DNA"/>
</dbReference>
<dbReference type="RefSeq" id="WP_185255717.1">
    <property type="nucleotide sequence ID" value="NZ_AP023368.1"/>
</dbReference>
<dbReference type="AlphaFoldDB" id="A0A7I8DNL9"/>
<keyword evidence="1" id="KW-0175">Coiled coil</keyword>
<sequence length="275" mass="31860">MKKTFWGYSVSEVDIIINTLREENESLNATITTLKTQIKNSETSGAKANLLEADLRMLEEDLNKLNEEKLELLSQISSFKEESEALKQQNESLNLQLSQLQLQNAKQIDLQHTEDPSFDKVVQTEQELQDMTDEIISAESELKEAIVPIKEIMKVQLEIDTMKDEVAISNNTAFEQLRAKTIDCNSQDNLNQMSEISLHAYGEMSKMRNEVIDYIHTQMKEYYKMLDENNAKLYKVSNTMDAIMADFIKKSNDYLKTDDTVRPFKYEYQPDEIIK</sequence>
<evidence type="ECO:0000313" key="2">
    <source>
        <dbReference type="EMBL" id="BCK00004.1"/>
    </source>
</evidence>
<feature type="coiled-coil region" evidence="1">
    <location>
        <begin position="17"/>
        <end position="141"/>
    </location>
</feature>
<evidence type="ECO:0000313" key="3">
    <source>
        <dbReference type="Proteomes" id="UP000515703"/>
    </source>
</evidence>
<reference evidence="2 3" key="2">
    <citation type="submission" date="2020-08" db="EMBL/GenBank/DDBJ databases">
        <authorList>
            <person name="Ueki A."/>
            <person name="Tonouchi A."/>
        </authorList>
    </citation>
    <scope>NUCLEOTIDE SEQUENCE [LARGE SCALE GENOMIC DNA]</scope>
    <source>
        <strain evidence="2 3">CTTW</strain>
    </source>
</reference>
<name>A0A7I8DNL9_9FIRM</name>